<gene>
    <name evidence="2" type="ORF">Kpho01_26470</name>
</gene>
<comment type="caution">
    <text evidence="2">The sequence shown here is derived from an EMBL/GenBank/DDBJ whole genome shotgun (WGS) entry which is preliminary data.</text>
</comment>
<keyword evidence="1" id="KW-0472">Membrane</keyword>
<reference evidence="2" key="1">
    <citation type="submission" date="2023-02" db="EMBL/GenBank/DDBJ databases">
        <title>Kitasatospora phosalacinea NBRC 14362.</title>
        <authorList>
            <person name="Ichikawa N."/>
            <person name="Sato H."/>
            <person name="Tonouchi N."/>
        </authorList>
    </citation>
    <scope>NUCLEOTIDE SEQUENCE</scope>
    <source>
        <strain evidence="2">NBRC 14362</strain>
    </source>
</reference>
<dbReference type="RefSeq" id="WP_033251968.1">
    <property type="nucleotide sequence ID" value="NZ_BSRX01000013.1"/>
</dbReference>
<organism evidence="2 3">
    <name type="scientific">Kitasatospora phosalacinea</name>
    <dbReference type="NCBI Taxonomy" id="2065"/>
    <lineage>
        <taxon>Bacteria</taxon>
        <taxon>Bacillati</taxon>
        <taxon>Actinomycetota</taxon>
        <taxon>Actinomycetes</taxon>
        <taxon>Kitasatosporales</taxon>
        <taxon>Streptomycetaceae</taxon>
        <taxon>Kitasatospora</taxon>
    </lineage>
</organism>
<evidence type="ECO:0000313" key="3">
    <source>
        <dbReference type="Proteomes" id="UP001165143"/>
    </source>
</evidence>
<keyword evidence="1" id="KW-1133">Transmembrane helix</keyword>
<keyword evidence="1" id="KW-0812">Transmembrane</keyword>
<sequence>MQEKEQAPGALFVRGAMSRVTDELAEPVGLTAKAVRQGRRRRLRSRLAVGGAAVCTAALAATGLALLPEPSGGGAGSAPLQVAAAPTASPRVFPTTTVAPTASPDPSQSAPVVPEAERLRIEDFRQRSAAVLQDLLPPEIGAVSLLSDHVSDYLGTSAQGDLLLRFSVRPHSDAGPPSTLCADTPIGQEVQVKGSTCKRVQLTDGITGITWAGLDSDGRTSASVVFRLGGSDVGLSVGPYARTGSTPVSSPLTVDQVVAFAQQPRVMALLEEGDLHPVEEAQTYSPAYEE</sequence>
<evidence type="ECO:0000313" key="2">
    <source>
        <dbReference type="EMBL" id="GLW54636.1"/>
    </source>
</evidence>
<dbReference type="AlphaFoldDB" id="A0A9W6PGE7"/>
<protein>
    <submittedName>
        <fullName evidence="2">Uncharacterized protein</fullName>
    </submittedName>
</protein>
<dbReference type="OrthoDB" id="3870542at2"/>
<accession>A0A9W6PGE7</accession>
<dbReference type="Proteomes" id="UP001165143">
    <property type="component" value="Unassembled WGS sequence"/>
</dbReference>
<name>A0A9W6PGE7_9ACTN</name>
<dbReference type="EMBL" id="BSRX01000013">
    <property type="protein sequence ID" value="GLW54636.1"/>
    <property type="molecule type" value="Genomic_DNA"/>
</dbReference>
<evidence type="ECO:0000256" key="1">
    <source>
        <dbReference type="SAM" id="Phobius"/>
    </source>
</evidence>
<proteinExistence type="predicted"/>
<feature type="transmembrane region" description="Helical" evidence="1">
    <location>
        <begin position="47"/>
        <end position="67"/>
    </location>
</feature>